<keyword evidence="3" id="KW-1185">Reference proteome</keyword>
<dbReference type="AlphaFoldDB" id="V4AWL2"/>
<dbReference type="HOGENOM" id="CLU_346231_0_0_1"/>
<dbReference type="CTD" id="20237757"/>
<sequence>MDQKKFGVNLKTTGMDVVKDKHIGVSTGSTRTSASRGIRTPLKPANVSDLKAMFDKSGDGTTTTTKTETKQGAGMTSTQKTTETRTVTRRTTSNVQPDDVDTGVKVVSLTPAPRSVSRTTGIRTADEILAKVRAERMNASASAQPSSSFVTKRTTTRTVTQTSYDSLDPTSKIVSKTVTTSHSGLQDDESRDKAREYLKFSLGRVGSGKSVSSHSSEEETLHPSSPKSLQITSSRGYKSADTSPKGFKPSSEFRANIHCGDANSISSEQTSPRSFRSSSSASSWNSPRNSPSLQRRCDSRVELPVSHEHTGSTDDDETVDSSSISEVAKKYGLSSVGAASKISPTSTVTIKNDLRPKLSSGTKPLATGGTKIRLTEKKFDLLGSKPNEDPLVDKSGEKLIKFDITRDGLVSGFSDTKTQPEKTERNVVKSKLLEQKNAKNSGSFDKTGSNKEDVKVVREIKVQHIDIKNKILLKFKNWNLRQNLEQKVLNWEKKAEKQEKKEEKKSKAKKTENGKASAKEKKKSIEVVQVTPSEVSHTDSSDDSVQLKKGPSNDRITRLSEKSELIQRKNSGDRVANMFVPPGVDKRIFTRNMSSERFEKLKFDFERGCPTEHQDKVAKDAILLPQELPEVKIAPKVVKSDSFKRKEESIFASGLKVSDFVQQINANNKKTNVGRTWKKNTARVRSASASTPGENEYHEVSDGGSSDGGCYSEGEGIYEFVPERDTEITEELSGKAPSRRFGIYRKQKTANKKASFKVKSKSNSLTRNKKAPGLSKSASLEDNLSQDDPHQPPQNGKTWLLNQLHKKVVIFATSKR</sequence>
<dbReference type="OrthoDB" id="6161047at2759"/>
<proteinExistence type="predicted"/>
<evidence type="ECO:0000313" key="2">
    <source>
        <dbReference type="EMBL" id="ESO99390.1"/>
    </source>
</evidence>
<feature type="region of interest" description="Disordered" evidence="1">
    <location>
        <begin position="729"/>
        <end position="799"/>
    </location>
</feature>
<dbReference type="OMA" id="MHISTSG"/>
<evidence type="ECO:0000256" key="1">
    <source>
        <dbReference type="SAM" id="MobiDB-lite"/>
    </source>
</evidence>
<feature type="compositionally biased region" description="Basic residues" evidence="1">
    <location>
        <begin position="742"/>
        <end position="760"/>
    </location>
</feature>
<feature type="compositionally biased region" description="Basic and acidic residues" evidence="1">
    <location>
        <begin position="495"/>
        <end position="525"/>
    </location>
</feature>
<feature type="region of interest" description="Disordered" evidence="1">
    <location>
        <begin position="304"/>
        <end position="323"/>
    </location>
</feature>
<feature type="region of interest" description="Disordered" evidence="1">
    <location>
        <begin position="678"/>
        <end position="708"/>
    </location>
</feature>
<dbReference type="Proteomes" id="UP000030746">
    <property type="component" value="Unassembled WGS sequence"/>
</dbReference>
<gene>
    <name evidence="2" type="ORF">LOTGIDRAFT_158474</name>
</gene>
<feature type="region of interest" description="Disordered" evidence="1">
    <location>
        <begin position="51"/>
        <end position="99"/>
    </location>
</feature>
<feature type="region of interest" description="Disordered" evidence="1">
    <location>
        <begin position="205"/>
        <end position="299"/>
    </location>
</feature>
<feature type="compositionally biased region" description="Polar residues" evidence="1">
    <location>
        <begin position="227"/>
        <end position="242"/>
    </location>
</feature>
<feature type="compositionally biased region" description="Low complexity" evidence="1">
    <location>
        <begin position="205"/>
        <end position="214"/>
    </location>
</feature>
<name>V4AWL2_LOTGI</name>
<protein>
    <submittedName>
        <fullName evidence="2">Uncharacterized protein</fullName>
    </submittedName>
</protein>
<feature type="compositionally biased region" description="Low complexity" evidence="1">
    <location>
        <begin position="76"/>
        <end position="92"/>
    </location>
</feature>
<reference evidence="2 3" key="1">
    <citation type="journal article" date="2013" name="Nature">
        <title>Insights into bilaterian evolution from three spiralian genomes.</title>
        <authorList>
            <person name="Simakov O."/>
            <person name="Marletaz F."/>
            <person name="Cho S.J."/>
            <person name="Edsinger-Gonzales E."/>
            <person name="Havlak P."/>
            <person name="Hellsten U."/>
            <person name="Kuo D.H."/>
            <person name="Larsson T."/>
            <person name="Lv J."/>
            <person name="Arendt D."/>
            <person name="Savage R."/>
            <person name="Osoegawa K."/>
            <person name="de Jong P."/>
            <person name="Grimwood J."/>
            <person name="Chapman J.A."/>
            <person name="Shapiro H."/>
            <person name="Aerts A."/>
            <person name="Otillar R.P."/>
            <person name="Terry A.Y."/>
            <person name="Boore J.L."/>
            <person name="Grigoriev I.V."/>
            <person name="Lindberg D.R."/>
            <person name="Seaver E.C."/>
            <person name="Weisblat D.A."/>
            <person name="Putnam N.H."/>
            <person name="Rokhsar D.S."/>
        </authorList>
    </citation>
    <scope>NUCLEOTIDE SEQUENCE [LARGE SCALE GENOMIC DNA]</scope>
</reference>
<dbReference type="GeneID" id="20237757"/>
<organism evidence="2 3">
    <name type="scientific">Lottia gigantea</name>
    <name type="common">Giant owl limpet</name>
    <dbReference type="NCBI Taxonomy" id="225164"/>
    <lineage>
        <taxon>Eukaryota</taxon>
        <taxon>Metazoa</taxon>
        <taxon>Spiralia</taxon>
        <taxon>Lophotrochozoa</taxon>
        <taxon>Mollusca</taxon>
        <taxon>Gastropoda</taxon>
        <taxon>Patellogastropoda</taxon>
        <taxon>Lottioidea</taxon>
        <taxon>Lottiidae</taxon>
        <taxon>Lottia</taxon>
    </lineage>
</organism>
<dbReference type="KEGG" id="lgi:LOTGIDRAFT_158474"/>
<dbReference type="RefSeq" id="XP_009049880.1">
    <property type="nucleotide sequence ID" value="XM_009051632.1"/>
</dbReference>
<accession>V4AWL2</accession>
<feature type="region of interest" description="Disordered" evidence="1">
    <location>
        <begin position="138"/>
        <end position="167"/>
    </location>
</feature>
<feature type="compositionally biased region" description="Low complexity" evidence="1">
    <location>
        <begin position="146"/>
        <end position="163"/>
    </location>
</feature>
<evidence type="ECO:0000313" key="3">
    <source>
        <dbReference type="Proteomes" id="UP000030746"/>
    </source>
</evidence>
<dbReference type="EMBL" id="KB201037">
    <property type="protein sequence ID" value="ESO99390.1"/>
    <property type="molecule type" value="Genomic_DNA"/>
</dbReference>
<feature type="compositionally biased region" description="Low complexity" evidence="1">
    <location>
        <begin position="266"/>
        <end position="292"/>
    </location>
</feature>
<feature type="region of interest" description="Disordered" evidence="1">
    <location>
        <begin position="495"/>
        <end position="554"/>
    </location>
</feature>